<gene>
    <name evidence="3" type="ORF">Anas_13391</name>
</gene>
<dbReference type="Proteomes" id="UP000326759">
    <property type="component" value="Unassembled WGS sequence"/>
</dbReference>
<sequence length="198" mass="22489">MHTSINCLFFFFFFVSGLVKGQDGGCSATGQTPYDYSQVSDPEELSSDLNGNAGHKPISRKMKLDDGVDTEDSFAVATSSAAMPKLEVIVTNVRIRIPTSFHLKRTAYNRKEPKESSLKGTGISDKSFENLDYIQNKILKVELKKSVNSITLNEGDYLSEEEYFEKQQWQKFNRQPWGLVEQIWKETSANRILVIHHN</sequence>
<reference evidence="3 4" key="1">
    <citation type="journal article" date="2019" name="PLoS Biol.">
        <title>Sex chromosomes control vertical transmission of feminizing Wolbachia symbionts in an isopod.</title>
        <authorList>
            <person name="Becking T."/>
            <person name="Chebbi M.A."/>
            <person name="Giraud I."/>
            <person name="Moumen B."/>
            <person name="Laverre T."/>
            <person name="Caubet Y."/>
            <person name="Peccoud J."/>
            <person name="Gilbert C."/>
            <person name="Cordaux R."/>
        </authorList>
    </citation>
    <scope>NUCLEOTIDE SEQUENCE [LARGE SCALE GENOMIC DNA]</scope>
    <source>
        <strain evidence="3">ANa2</strain>
        <tissue evidence="3">Whole body excluding digestive tract and cuticle</tissue>
    </source>
</reference>
<evidence type="ECO:0000313" key="4">
    <source>
        <dbReference type="Proteomes" id="UP000326759"/>
    </source>
</evidence>
<dbReference type="OrthoDB" id="8022339at2759"/>
<dbReference type="EMBL" id="SEYY01023643">
    <property type="protein sequence ID" value="KAB7494726.1"/>
    <property type="molecule type" value="Genomic_DNA"/>
</dbReference>
<evidence type="ECO:0000313" key="3">
    <source>
        <dbReference type="EMBL" id="KAB7494726.1"/>
    </source>
</evidence>
<keyword evidence="4" id="KW-1185">Reference proteome</keyword>
<feature type="signal peptide" evidence="2">
    <location>
        <begin position="1"/>
        <end position="21"/>
    </location>
</feature>
<comment type="caution">
    <text evidence="3">The sequence shown here is derived from an EMBL/GenBank/DDBJ whole genome shotgun (WGS) entry which is preliminary data.</text>
</comment>
<feature type="chain" id="PRO_5024349872" evidence="2">
    <location>
        <begin position="22"/>
        <end position="198"/>
    </location>
</feature>
<protein>
    <submittedName>
        <fullName evidence="3">Uncharacterized protein</fullName>
    </submittedName>
</protein>
<dbReference type="AlphaFoldDB" id="A0A5N5SL62"/>
<proteinExistence type="predicted"/>
<keyword evidence="2" id="KW-0732">Signal</keyword>
<evidence type="ECO:0000256" key="2">
    <source>
        <dbReference type="SAM" id="SignalP"/>
    </source>
</evidence>
<feature type="region of interest" description="Disordered" evidence="1">
    <location>
        <begin position="35"/>
        <end position="58"/>
    </location>
</feature>
<name>A0A5N5SL62_9CRUS</name>
<organism evidence="3 4">
    <name type="scientific">Armadillidium nasatum</name>
    <dbReference type="NCBI Taxonomy" id="96803"/>
    <lineage>
        <taxon>Eukaryota</taxon>
        <taxon>Metazoa</taxon>
        <taxon>Ecdysozoa</taxon>
        <taxon>Arthropoda</taxon>
        <taxon>Crustacea</taxon>
        <taxon>Multicrustacea</taxon>
        <taxon>Malacostraca</taxon>
        <taxon>Eumalacostraca</taxon>
        <taxon>Peracarida</taxon>
        <taxon>Isopoda</taxon>
        <taxon>Oniscidea</taxon>
        <taxon>Crinocheta</taxon>
        <taxon>Armadillidiidae</taxon>
        <taxon>Armadillidium</taxon>
    </lineage>
</organism>
<evidence type="ECO:0000256" key="1">
    <source>
        <dbReference type="SAM" id="MobiDB-lite"/>
    </source>
</evidence>
<accession>A0A5N5SL62</accession>